<sequence>MKSPDSDGGGCRRAPDTLFAKLPPSIEEKTPTCDCHYLARGRCDDRDKLGYGRMVKKLRVALRSSSSSPNACANPGHHETAKSARVATASPQDAALARDEMEPEVPTNYFPWLPVLLQAQNDELEAMALLWLPMNEVEGDDRWYHEHGNMNFQPVHCMDTFVFPCFYLPILPGGPVTYIDKTVGRELLIAIGTDDNTCINDPEKVGLVTGARSFLQPYLEQAAPGVAAPLVRIGSTNGNVLTAVPSTATPSPRCCPRL</sequence>
<dbReference type="Proteomes" id="UP000332933">
    <property type="component" value="Unassembled WGS sequence"/>
</dbReference>
<dbReference type="AlphaFoldDB" id="A0A485KHT3"/>
<evidence type="ECO:0000313" key="2">
    <source>
        <dbReference type="EMBL" id="KAF0705727.1"/>
    </source>
</evidence>
<reference evidence="2" key="2">
    <citation type="submission" date="2019-06" db="EMBL/GenBank/DDBJ databases">
        <title>Genomics analysis of Aphanomyces spp. identifies a new class of oomycete effector associated with host adaptation.</title>
        <authorList>
            <person name="Gaulin E."/>
        </authorList>
    </citation>
    <scope>NUCLEOTIDE SEQUENCE</scope>
    <source>
        <strain evidence="2">CBS 578.67</strain>
    </source>
</reference>
<evidence type="ECO:0000313" key="4">
    <source>
        <dbReference type="Proteomes" id="UP000332933"/>
    </source>
</evidence>
<proteinExistence type="predicted"/>
<keyword evidence="4" id="KW-1185">Reference proteome</keyword>
<evidence type="ECO:0000313" key="3">
    <source>
        <dbReference type="EMBL" id="VFT83924.1"/>
    </source>
</evidence>
<accession>A0A485KHT3</accession>
<gene>
    <name evidence="3" type="primary">Aste57867_6972</name>
    <name evidence="2" type="ORF">As57867_006950</name>
    <name evidence="3" type="ORF">ASTE57867_6972</name>
</gene>
<reference evidence="3 4" key="1">
    <citation type="submission" date="2019-03" db="EMBL/GenBank/DDBJ databases">
        <authorList>
            <person name="Gaulin E."/>
            <person name="Dumas B."/>
        </authorList>
    </citation>
    <scope>NUCLEOTIDE SEQUENCE [LARGE SCALE GENOMIC DNA]</scope>
    <source>
        <strain evidence="3">CBS 568.67</strain>
    </source>
</reference>
<evidence type="ECO:0000256" key="1">
    <source>
        <dbReference type="SAM" id="MobiDB-lite"/>
    </source>
</evidence>
<dbReference type="EMBL" id="CAADRA010003513">
    <property type="protein sequence ID" value="VFT83924.1"/>
    <property type="molecule type" value="Genomic_DNA"/>
</dbReference>
<feature type="region of interest" description="Disordered" evidence="1">
    <location>
        <begin position="66"/>
        <end position="100"/>
    </location>
</feature>
<protein>
    <submittedName>
        <fullName evidence="3">Aste57867_6972 protein</fullName>
    </submittedName>
</protein>
<name>A0A485KHT3_9STRA</name>
<organism evidence="3 4">
    <name type="scientific">Aphanomyces stellatus</name>
    <dbReference type="NCBI Taxonomy" id="120398"/>
    <lineage>
        <taxon>Eukaryota</taxon>
        <taxon>Sar</taxon>
        <taxon>Stramenopiles</taxon>
        <taxon>Oomycota</taxon>
        <taxon>Saprolegniomycetes</taxon>
        <taxon>Saprolegniales</taxon>
        <taxon>Verrucalvaceae</taxon>
        <taxon>Aphanomyces</taxon>
    </lineage>
</organism>
<dbReference type="EMBL" id="VJMH01003501">
    <property type="protein sequence ID" value="KAF0705727.1"/>
    <property type="molecule type" value="Genomic_DNA"/>
</dbReference>